<dbReference type="SUPFAM" id="SSF48208">
    <property type="entry name" value="Six-hairpin glycosidases"/>
    <property type="match status" value="1"/>
</dbReference>
<organism evidence="4 5">
    <name type="scientific">Brevibacterium linens</name>
    <dbReference type="NCBI Taxonomy" id="1703"/>
    <lineage>
        <taxon>Bacteria</taxon>
        <taxon>Bacillati</taxon>
        <taxon>Actinomycetota</taxon>
        <taxon>Actinomycetes</taxon>
        <taxon>Micrococcales</taxon>
        <taxon>Brevibacteriaceae</taxon>
        <taxon>Brevibacterium</taxon>
    </lineage>
</organism>
<protein>
    <recommendedName>
        <fullName evidence="7">Glycoside hydrolase 15-related protein</fullName>
    </recommendedName>
</protein>
<dbReference type="Proteomes" id="UP000075950">
    <property type="component" value="Chromosome"/>
</dbReference>
<evidence type="ECO:0008006" key="7">
    <source>
        <dbReference type="Google" id="ProtNLM"/>
    </source>
</evidence>
<feature type="transmembrane region" description="Helical" evidence="2">
    <location>
        <begin position="26"/>
        <end position="49"/>
    </location>
</feature>
<dbReference type="EMBL" id="CP014869">
    <property type="protein sequence ID" value="AMT93789.1"/>
    <property type="molecule type" value="Genomic_DNA"/>
</dbReference>
<accession>A0A142NN65</accession>
<dbReference type="Gene3D" id="1.50.10.10">
    <property type="match status" value="1"/>
</dbReference>
<evidence type="ECO:0000256" key="2">
    <source>
        <dbReference type="SAM" id="Phobius"/>
    </source>
</evidence>
<keyword evidence="2" id="KW-0812">Transmembrane</keyword>
<proteinExistence type="predicted"/>
<evidence type="ECO:0000256" key="1">
    <source>
        <dbReference type="SAM" id="MobiDB-lite"/>
    </source>
</evidence>
<reference evidence="3" key="3">
    <citation type="submission" date="2016-03" db="EMBL/GenBank/DDBJ databases">
        <authorList>
            <person name="Zhu Y."/>
            <person name="Sun C."/>
        </authorList>
    </citation>
    <scope>NUCLEOTIDE SEQUENCE</scope>
    <source>
        <strain evidence="3">BS258</strain>
    </source>
</reference>
<dbReference type="InterPro" id="IPR008928">
    <property type="entry name" value="6-hairpin_glycosidase_sf"/>
</dbReference>
<dbReference type="OrthoDB" id="3806982at2"/>
<dbReference type="KEGG" id="bly:A2T55_08360"/>
<reference evidence="6" key="2">
    <citation type="submission" date="2016-03" db="EMBL/GenBank/DDBJ databases">
        <authorList>
            <person name="Ploux O."/>
        </authorList>
    </citation>
    <scope>NUCLEOTIDE SEQUENCE [LARGE SCALE GENOMIC DNA]</scope>
    <source>
        <strain evidence="6">BS258</strain>
    </source>
</reference>
<keyword evidence="5" id="KW-1185">Reference proteome</keyword>
<dbReference type="EMBL" id="JTJZ01000020">
    <property type="protein sequence ID" value="KHS51898.1"/>
    <property type="molecule type" value="Genomic_DNA"/>
</dbReference>
<keyword evidence="2" id="KW-0472">Membrane</keyword>
<dbReference type="GO" id="GO:0005975">
    <property type="term" value="P:carbohydrate metabolic process"/>
    <property type="evidence" value="ECO:0007669"/>
    <property type="project" value="InterPro"/>
</dbReference>
<reference evidence="4 5" key="1">
    <citation type="submission" date="2014-11" db="EMBL/GenBank/DDBJ databases">
        <title>Draft Genome Sequence of Brevibacterium linens AE038-8.</title>
        <authorList>
            <person name="Maizel D."/>
            <person name="Utturkar S.M."/>
            <person name="Brown S.D."/>
            <person name="Ferrero M."/>
            <person name="Rosen B.P."/>
        </authorList>
    </citation>
    <scope>NUCLEOTIDE SEQUENCE [LARGE SCALE GENOMIC DNA]</scope>
    <source>
        <strain evidence="4 5">AE038-8</strain>
    </source>
</reference>
<dbReference type="PATRIC" id="fig|1703.6.peg.2348"/>
<dbReference type="Proteomes" id="UP000031488">
    <property type="component" value="Unassembled WGS sequence"/>
</dbReference>
<gene>
    <name evidence="3" type="ORF">A2T55_08360</name>
    <name evidence="4" type="ORF">AE0388_2448</name>
</gene>
<keyword evidence="2" id="KW-1133">Transmembrane helix</keyword>
<dbReference type="PROSITE" id="PS51318">
    <property type="entry name" value="TAT"/>
    <property type="match status" value="1"/>
</dbReference>
<evidence type="ECO:0000313" key="5">
    <source>
        <dbReference type="Proteomes" id="UP000031488"/>
    </source>
</evidence>
<feature type="compositionally biased region" description="Polar residues" evidence="1">
    <location>
        <begin position="11"/>
        <end position="21"/>
    </location>
</feature>
<evidence type="ECO:0000313" key="3">
    <source>
        <dbReference type="EMBL" id="AMT93789.1"/>
    </source>
</evidence>
<sequence>MTTAVRPLQGTLPQNAQSTARPSRRAILTGAAIGIGAIGLGSAITTALAEAARPDPVRSVTAAFTSSGRREALDAESAQSLPAQSRVLPNLADPGPARRQQEFLAACEPWLRELPVQRRDLAISALLDLWVLSDELPATVAGWAGPWRYVWPRDTAFSAIALARIGRPDLAWSQLLFLQSVQAVDGSFAARVDPTTGMAPDDRESQFDSLGLVLWAISEVHAVSEASAAPFDLGELDDLLRRTSRRIFDLTAYGRSLPPVGPDYWEVGESRVSLGLAGPTLVGMNSLTALTRANPELWSRLGGDPESVRRAADDYRATFTRTFVANGMQRYPTAGGPDSAIAYLPAAGLVPNAVDAIYALEPELLGGVWDRLEQPAGGIKPGHGWIIDRSSWTPSTSLMGLGFARLGQTEKAESILDWLSAHRTSAGSLPEKITAEGAPVSVAPLSWTAANVIITLDELYVRRRGAGS</sequence>
<dbReference type="InterPro" id="IPR012341">
    <property type="entry name" value="6hp_glycosidase-like_sf"/>
</dbReference>
<accession>A0A0B9AR93</accession>
<dbReference type="InterPro" id="IPR006311">
    <property type="entry name" value="TAT_signal"/>
</dbReference>
<feature type="region of interest" description="Disordered" evidence="1">
    <location>
        <begin position="1"/>
        <end position="23"/>
    </location>
</feature>
<evidence type="ECO:0000313" key="4">
    <source>
        <dbReference type="EMBL" id="KHS51898.1"/>
    </source>
</evidence>
<evidence type="ECO:0000313" key="6">
    <source>
        <dbReference type="Proteomes" id="UP000075950"/>
    </source>
</evidence>
<dbReference type="RefSeq" id="WP_052240054.1">
    <property type="nucleotide sequence ID" value="NZ_CP014869.1"/>
</dbReference>
<dbReference type="AlphaFoldDB" id="A0A0B9AR93"/>
<name>A0A0B9AR93_BRELN</name>